<proteinExistence type="predicted"/>
<reference evidence="2 3" key="1">
    <citation type="journal article" date="2024" name="J Genomics">
        <title>Draft genome sequencing and assembly of Favolaschia claudopus CIRM-BRFM 2984 isolated from oak limbs.</title>
        <authorList>
            <person name="Navarro D."/>
            <person name="Drula E."/>
            <person name="Chaduli D."/>
            <person name="Cazenave R."/>
            <person name="Ahrendt S."/>
            <person name="Wang J."/>
            <person name="Lipzen A."/>
            <person name="Daum C."/>
            <person name="Barry K."/>
            <person name="Grigoriev I.V."/>
            <person name="Favel A."/>
            <person name="Rosso M.N."/>
            <person name="Martin F."/>
        </authorList>
    </citation>
    <scope>NUCLEOTIDE SEQUENCE [LARGE SCALE GENOMIC DNA]</scope>
    <source>
        <strain evidence="2 3">CIRM-BRFM 2984</strain>
    </source>
</reference>
<evidence type="ECO:0000313" key="2">
    <source>
        <dbReference type="EMBL" id="KAK7047059.1"/>
    </source>
</evidence>
<gene>
    <name evidence="2" type="ORF">R3P38DRAFT_3346719</name>
</gene>
<protein>
    <submittedName>
        <fullName evidence="2">Uncharacterized protein</fullName>
    </submittedName>
</protein>
<sequence length="237" mass="26307">MNNKYTARGNLGRESASMHFGRWLLLPHIPHISHLSHISIVPKVSNNPSVRRVYPTGKFTNAPPKLKVYLPNQKANLEAAARVRPLSQHSVRQALSPDLRISTQNSSRRNEVLTRLNNVNLSNTDRDRLGDLRAAHNDTLSPFTAFRNQTPDNTASIDGNTEKIAEPGDQEQDRIPRSPPPDPNVDLEAQLQAAREENGILVARINEMETNSDPVLGWGRGDGEEPPPEYTGRGINA</sequence>
<dbReference type="EMBL" id="JAWWNJ010000010">
    <property type="protein sequence ID" value="KAK7047059.1"/>
    <property type="molecule type" value="Genomic_DNA"/>
</dbReference>
<evidence type="ECO:0000313" key="3">
    <source>
        <dbReference type="Proteomes" id="UP001362999"/>
    </source>
</evidence>
<feature type="compositionally biased region" description="Polar residues" evidence="1">
    <location>
        <begin position="143"/>
        <end position="159"/>
    </location>
</feature>
<feature type="compositionally biased region" description="Basic and acidic residues" evidence="1">
    <location>
        <begin position="160"/>
        <end position="176"/>
    </location>
</feature>
<feature type="region of interest" description="Disordered" evidence="1">
    <location>
        <begin position="143"/>
        <end position="186"/>
    </location>
</feature>
<evidence type="ECO:0000256" key="1">
    <source>
        <dbReference type="SAM" id="MobiDB-lite"/>
    </source>
</evidence>
<accession>A0AAW0D7T1</accession>
<feature type="region of interest" description="Disordered" evidence="1">
    <location>
        <begin position="211"/>
        <end position="237"/>
    </location>
</feature>
<name>A0AAW0D7T1_9AGAR</name>
<dbReference type="Proteomes" id="UP001362999">
    <property type="component" value="Unassembled WGS sequence"/>
</dbReference>
<comment type="caution">
    <text evidence="2">The sequence shown here is derived from an EMBL/GenBank/DDBJ whole genome shotgun (WGS) entry which is preliminary data.</text>
</comment>
<organism evidence="2 3">
    <name type="scientific">Favolaschia claudopus</name>
    <dbReference type="NCBI Taxonomy" id="2862362"/>
    <lineage>
        <taxon>Eukaryota</taxon>
        <taxon>Fungi</taxon>
        <taxon>Dikarya</taxon>
        <taxon>Basidiomycota</taxon>
        <taxon>Agaricomycotina</taxon>
        <taxon>Agaricomycetes</taxon>
        <taxon>Agaricomycetidae</taxon>
        <taxon>Agaricales</taxon>
        <taxon>Marasmiineae</taxon>
        <taxon>Mycenaceae</taxon>
        <taxon>Favolaschia</taxon>
    </lineage>
</organism>
<dbReference type="AlphaFoldDB" id="A0AAW0D7T1"/>
<keyword evidence="3" id="KW-1185">Reference proteome</keyword>